<proteinExistence type="predicted"/>
<reference evidence="2" key="1">
    <citation type="submission" date="2017-09" db="EMBL/GenBank/DDBJ databases">
        <title>Depth-based differentiation of microbial function through sediment-hosted aquifers and enrichment of novel symbionts in the deep terrestrial subsurface.</title>
        <authorList>
            <person name="Probst A.J."/>
            <person name="Ladd B."/>
            <person name="Jarett J.K."/>
            <person name="Geller-Mcgrath D.E."/>
            <person name="Sieber C.M.K."/>
            <person name="Emerson J.B."/>
            <person name="Anantharaman K."/>
            <person name="Thomas B.C."/>
            <person name="Malmstrom R."/>
            <person name="Stieglmeier M."/>
            <person name="Klingl A."/>
            <person name="Woyke T."/>
            <person name="Ryan C.M."/>
            <person name="Banfield J.F."/>
        </authorList>
    </citation>
    <scope>NUCLEOTIDE SEQUENCE [LARGE SCALE GENOMIC DNA]</scope>
</reference>
<dbReference type="AlphaFoldDB" id="A0A2M8DQD6"/>
<dbReference type="EMBL" id="PFSY01000186">
    <property type="protein sequence ID" value="PJC01213.1"/>
    <property type="molecule type" value="Genomic_DNA"/>
</dbReference>
<organism evidence="1 2">
    <name type="scientific">Candidatus Komeilibacteria bacterium CG_4_9_14_0_8_um_filter_36_9</name>
    <dbReference type="NCBI Taxonomy" id="1974473"/>
    <lineage>
        <taxon>Bacteria</taxon>
        <taxon>Candidatus Komeiliibacteriota</taxon>
    </lineage>
</organism>
<comment type="caution">
    <text evidence="1">The sequence shown here is derived from an EMBL/GenBank/DDBJ whole genome shotgun (WGS) entry which is preliminary data.</text>
</comment>
<accession>A0A2M8DQD6</accession>
<gene>
    <name evidence="1" type="ORF">CO073_04080</name>
</gene>
<dbReference type="Proteomes" id="UP000230136">
    <property type="component" value="Unassembled WGS sequence"/>
</dbReference>
<protein>
    <submittedName>
        <fullName evidence="1">Uncharacterized protein</fullName>
    </submittedName>
</protein>
<sequence length="67" mass="7529">MSQQVMPPVEGGGFDRASEIFGQIVVFDEHAHQQYDARHCQERVTDAEVHCNCSFSESEEAHSACFL</sequence>
<evidence type="ECO:0000313" key="1">
    <source>
        <dbReference type="EMBL" id="PJC01213.1"/>
    </source>
</evidence>
<name>A0A2M8DQD6_9BACT</name>
<evidence type="ECO:0000313" key="2">
    <source>
        <dbReference type="Proteomes" id="UP000230136"/>
    </source>
</evidence>